<dbReference type="PANTHER" id="PTHR43586:SF8">
    <property type="entry name" value="CYSTEINE DESULFURASE 1, CHLOROPLASTIC"/>
    <property type="match status" value="1"/>
</dbReference>
<evidence type="ECO:0000259" key="3">
    <source>
        <dbReference type="Pfam" id="PF00266"/>
    </source>
</evidence>
<proteinExistence type="predicted"/>
<comment type="caution">
    <text evidence="4">The sequence shown here is derived from an EMBL/GenBank/DDBJ whole genome shotgun (WGS) entry which is preliminary data.</text>
</comment>
<feature type="compositionally biased region" description="Basic and acidic residues" evidence="2">
    <location>
        <begin position="1"/>
        <end position="10"/>
    </location>
</feature>
<dbReference type="InterPro" id="IPR015421">
    <property type="entry name" value="PyrdxlP-dep_Trfase_major"/>
</dbReference>
<name>A0AAV0RFG0_9ROSI</name>
<dbReference type="Pfam" id="PF00266">
    <property type="entry name" value="Aminotran_5"/>
    <property type="match status" value="1"/>
</dbReference>
<dbReference type="InterPro" id="IPR015424">
    <property type="entry name" value="PyrdxlP-dep_Trfase"/>
</dbReference>
<dbReference type="Proteomes" id="UP001154282">
    <property type="component" value="Unassembled WGS sequence"/>
</dbReference>
<organism evidence="4 5">
    <name type="scientific">Linum tenue</name>
    <dbReference type="NCBI Taxonomy" id="586396"/>
    <lineage>
        <taxon>Eukaryota</taxon>
        <taxon>Viridiplantae</taxon>
        <taxon>Streptophyta</taxon>
        <taxon>Embryophyta</taxon>
        <taxon>Tracheophyta</taxon>
        <taxon>Spermatophyta</taxon>
        <taxon>Magnoliopsida</taxon>
        <taxon>eudicotyledons</taxon>
        <taxon>Gunneridae</taxon>
        <taxon>Pentapetalae</taxon>
        <taxon>rosids</taxon>
        <taxon>fabids</taxon>
        <taxon>Malpighiales</taxon>
        <taxon>Linaceae</taxon>
        <taxon>Linum</taxon>
    </lineage>
</organism>
<feature type="domain" description="Aminotransferase class V" evidence="3">
    <location>
        <begin position="101"/>
        <end position="536"/>
    </location>
</feature>
<protein>
    <recommendedName>
        <fullName evidence="3">Aminotransferase class V domain-containing protein</fullName>
    </recommendedName>
</protein>
<gene>
    <name evidence="4" type="ORF">LITE_LOCUS47956</name>
</gene>
<sequence length="659" mass="72210">SEAMELEHRPTLAALMGNSNKRSAAAPPATRFSETSSGSDDDGGSASSSTDLYAGSESFRNLDLGVLKGSSFATPLAWVRSQIIGNDAEFDSPFGNRRVTYADHTASGRSLHYIEDFIIKNVLPYYGNTHTSDSYVGGRTTKMVEEAAAYIKRCLGGGAEDVILFCGSGTTAAIKRLQEVMGIAVPSTLRERCLENGLNGNENRWVVFVGPYEHHSNLLSWRQSLAEVVEIGLDENGLIDIKALQRELQSGKFANRPILGSFSACSNVTGIHSDTREIAKLLHLHGGFACFDYAASGPYVEIDMRSGTIDGYDAVFLSPHKFLGGPGTPGILLMNKILYQLGSAPPSTCGGGTVDYVNGFEEKDTVYSKEIESRENGGTPPIIQIIRASLTFWIKEYISYSVIQNHEDYFIEKALKRLIPNKNILVLGNTTARRQAILSFLIFSTTVQEGSLNMWAEVGNKLGQPLHGPFVAVLLNDLFGIQARGGCACAGPYGHQLLNVDEATSLAIRSAIQKGYSGIKPGWARISFPYYMSNQEFEFILAALEFIAIYGQRFLSLYRFNFKKGTWTFNKRALKELVRKASNGNGDALSTLLTNVPGLRIDEDEAEGLESGDHEHPVMVNKFASYLIIARNIANLLPKFPTKQEIPHDLDPSIVHFRV</sequence>
<evidence type="ECO:0000256" key="2">
    <source>
        <dbReference type="SAM" id="MobiDB-lite"/>
    </source>
</evidence>
<keyword evidence="5" id="KW-1185">Reference proteome</keyword>
<dbReference type="InterPro" id="IPR015422">
    <property type="entry name" value="PyrdxlP-dep_Trfase_small"/>
</dbReference>
<dbReference type="AlphaFoldDB" id="A0AAV0RFG0"/>
<dbReference type="Gene3D" id="3.40.640.10">
    <property type="entry name" value="Type I PLP-dependent aspartate aminotransferase-like (Major domain)"/>
    <property type="match status" value="1"/>
</dbReference>
<evidence type="ECO:0000256" key="1">
    <source>
        <dbReference type="ARBA" id="ARBA00022898"/>
    </source>
</evidence>
<keyword evidence="1" id="KW-0663">Pyridoxal phosphate</keyword>
<evidence type="ECO:0000313" key="5">
    <source>
        <dbReference type="Proteomes" id="UP001154282"/>
    </source>
</evidence>
<feature type="region of interest" description="Disordered" evidence="2">
    <location>
        <begin position="1"/>
        <end position="50"/>
    </location>
</feature>
<dbReference type="SUPFAM" id="SSF53383">
    <property type="entry name" value="PLP-dependent transferases"/>
    <property type="match status" value="1"/>
</dbReference>
<dbReference type="InterPro" id="IPR000192">
    <property type="entry name" value="Aminotrans_V_dom"/>
</dbReference>
<evidence type="ECO:0000313" key="4">
    <source>
        <dbReference type="EMBL" id="CAI0556375.1"/>
    </source>
</evidence>
<dbReference type="PANTHER" id="PTHR43586">
    <property type="entry name" value="CYSTEINE DESULFURASE"/>
    <property type="match status" value="1"/>
</dbReference>
<dbReference type="Gene3D" id="3.90.1150.10">
    <property type="entry name" value="Aspartate Aminotransferase, domain 1"/>
    <property type="match status" value="1"/>
</dbReference>
<dbReference type="EMBL" id="CAMGYJ010000010">
    <property type="protein sequence ID" value="CAI0556375.1"/>
    <property type="molecule type" value="Genomic_DNA"/>
</dbReference>
<accession>A0AAV0RFG0</accession>
<feature type="non-terminal residue" evidence="4">
    <location>
        <position position="1"/>
    </location>
</feature>
<reference evidence="4" key="1">
    <citation type="submission" date="2022-08" db="EMBL/GenBank/DDBJ databases">
        <authorList>
            <person name="Gutierrez-Valencia J."/>
        </authorList>
    </citation>
    <scope>NUCLEOTIDE SEQUENCE</scope>
</reference>